<dbReference type="EMBL" id="CP025430">
    <property type="protein sequence ID" value="AUH65971.1"/>
    <property type="molecule type" value="Genomic_DNA"/>
</dbReference>
<name>A0A2H5F343_9RHOB</name>
<protein>
    <submittedName>
        <fullName evidence="4">Uncharacterized protein</fullName>
    </submittedName>
</protein>
<evidence type="ECO:0000259" key="3">
    <source>
        <dbReference type="Pfam" id="PF24346"/>
    </source>
</evidence>
<evidence type="ECO:0000313" key="4">
    <source>
        <dbReference type="EMBL" id="AUH65971.1"/>
    </source>
</evidence>
<organism evidence="4 5">
    <name type="scientific">Paracoccus zhejiangensis</name>
    <dbReference type="NCBI Taxonomy" id="1077935"/>
    <lineage>
        <taxon>Bacteria</taxon>
        <taxon>Pseudomonadati</taxon>
        <taxon>Pseudomonadota</taxon>
        <taxon>Alphaproteobacteria</taxon>
        <taxon>Rhodobacterales</taxon>
        <taxon>Paracoccaceae</taxon>
        <taxon>Paracoccus</taxon>
    </lineage>
</organism>
<feature type="region of interest" description="Disordered" evidence="1">
    <location>
        <begin position="372"/>
        <end position="399"/>
    </location>
</feature>
<feature type="domain" description="DUF11" evidence="2">
    <location>
        <begin position="538"/>
        <end position="654"/>
    </location>
</feature>
<dbReference type="InterPro" id="IPR047589">
    <property type="entry name" value="DUF11_rpt"/>
</dbReference>
<dbReference type="PANTHER" id="PTHR34819">
    <property type="entry name" value="LARGE CYSTEINE-RICH PERIPLASMIC PROTEIN OMCB"/>
    <property type="match status" value="1"/>
</dbReference>
<dbReference type="Gene3D" id="2.60.40.3080">
    <property type="match status" value="1"/>
</dbReference>
<accession>A0A2H5F343</accession>
<gene>
    <name evidence="4" type="ORF">CX676_18905</name>
</gene>
<evidence type="ECO:0000313" key="5">
    <source>
        <dbReference type="Proteomes" id="UP000234530"/>
    </source>
</evidence>
<dbReference type="Proteomes" id="UP000234530">
    <property type="component" value="Chromosome"/>
</dbReference>
<reference evidence="4 5" key="1">
    <citation type="journal article" date="2013" name="Antonie Van Leeuwenhoek">
        <title>Paracoccus zhejiangensis sp. nov., isolated from activated sludge in wastewater-treatment system.</title>
        <authorList>
            <person name="Wu Z.G."/>
            <person name="Zhang D.F."/>
            <person name="Liu Y.L."/>
            <person name="Wang F."/>
            <person name="Jiang X."/>
            <person name="Li C."/>
            <person name="Li S.P."/>
            <person name="Hong Q."/>
            <person name="Li W.J."/>
        </authorList>
    </citation>
    <scope>NUCLEOTIDE SEQUENCE [LARGE SCALE GENOMIC DNA]</scope>
    <source>
        <strain evidence="4 5">J6</strain>
    </source>
</reference>
<feature type="region of interest" description="Disordered" evidence="1">
    <location>
        <begin position="497"/>
        <end position="524"/>
    </location>
</feature>
<dbReference type="Pfam" id="PF01345">
    <property type="entry name" value="DUF11"/>
    <property type="match status" value="1"/>
</dbReference>
<dbReference type="InterPro" id="IPR001434">
    <property type="entry name" value="OmcB-like_DUF11"/>
</dbReference>
<keyword evidence="5" id="KW-1185">Reference proteome</keyword>
<sequence>MRDFVVSVFSQAASFSANGSILLGRSGTENFGSIVPAFRYFLMVFRDSPVRRAISRIGSFSRSAIRRMIFKSPMWITPLLPAADRVGEGSHGSNLNGNYAPTRVSSGWKSTLITLTPGVAPTPAAGSITMNPDGSITVAPGTTAGTYSYPYTICENLNPDNCSTATATVTVGMSIIEAVDDELSDQPVAGEGGGDLPSVLLNDTLNGVAVDPALITLTPGTAPAPAAGRIIMNPDGTITIDPGTTAGTYTYEYTICENLNPENCSTATATILVTESGIMLDKIATLDDGGDGVANVGDRITYAFTVRNTGTVPLTDVTVSDPLVTVSGGPIASLAAGATDSTTFSAVHVLTQEDLDAGRFENSASASGIDPFGVTYTDVSDDPANPTNADPDDDGNPDDPTIVLLPAMPELSVEKSATLNDGGDGIAELGDTISYSFTVINTGNVTLTDVSIDDDLVAVTGGPIASMAPGDRDETTFTAVYALTQADLDRGRVDNIATASGTDPQGARVTDLSHDPTDPDAGPDGPTVMLLITDDPELDASKSVSNQNPQMGEIITYTLTFENTGTVDAIDVRILDELPPAVQYVPDSARIAGEEVDPVVAGRSLVWSPVDIALGESLVITFDARVTTMEAGETAVNRTWATDDEGNTISDVAEAEITRRAEHVFDCSDVIGKVFDDRDMDGYQDEGETGIAGARVVTLAGELITTDEHGRFSLPCAALPGGTGENISLKLDTRSLPTGYRVTTENPRVVRATAGKMVRINFGVSIGKVTDVDLMDAAFQPGSAEMTRPLSDGIAQLVESIRSTPGMIRLSYYHRGEDRRLIDARLDAVEQLLTDLWRDRGRYKLNIERTSKQIQ</sequence>
<dbReference type="InterPro" id="IPR051172">
    <property type="entry name" value="Chlamydia_OmcB"/>
</dbReference>
<proteinExistence type="predicted"/>
<dbReference type="PANTHER" id="PTHR34819:SF3">
    <property type="entry name" value="CELL SURFACE PROTEIN"/>
    <property type="match status" value="1"/>
</dbReference>
<feature type="domain" description="DUF7507" evidence="3">
    <location>
        <begin position="278"/>
        <end position="378"/>
    </location>
</feature>
<dbReference type="InterPro" id="IPR013783">
    <property type="entry name" value="Ig-like_fold"/>
</dbReference>
<evidence type="ECO:0000256" key="1">
    <source>
        <dbReference type="SAM" id="MobiDB-lite"/>
    </source>
</evidence>
<feature type="domain" description="DUF7507" evidence="3">
    <location>
        <begin position="409"/>
        <end position="511"/>
    </location>
</feature>
<dbReference type="NCBIfam" id="TIGR01451">
    <property type="entry name" value="B_ant_repeat"/>
    <property type="match status" value="3"/>
</dbReference>
<dbReference type="InterPro" id="IPR055354">
    <property type="entry name" value="DUF7507"/>
</dbReference>
<dbReference type="AlphaFoldDB" id="A0A2H5F343"/>
<dbReference type="Gene3D" id="2.60.40.10">
    <property type="entry name" value="Immunoglobulins"/>
    <property type="match status" value="1"/>
</dbReference>
<evidence type="ECO:0000259" key="2">
    <source>
        <dbReference type="Pfam" id="PF01345"/>
    </source>
</evidence>
<dbReference type="KEGG" id="pzh:CX676_18905"/>
<dbReference type="Pfam" id="PF24346">
    <property type="entry name" value="DUF7507"/>
    <property type="match status" value="2"/>
</dbReference>